<evidence type="ECO:0000313" key="3">
    <source>
        <dbReference type="Proteomes" id="UP000435649"/>
    </source>
</evidence>
<sequence>MISAPIAAMRPAISSERYSISIATGPLSVAENIASLSGAFKLHSARNGAILSPESGGSEMYDWRLLENGLEIPAVTYADQPYIIRCNDGAWLCCVTTGSGEEGAPGQHVSTCRSTDGGKSWEKPVPVETPGDVENSYAVLLKAPSGRVFVFYNRNSDNVREILSHDRQEVITRVDSLGHFVFKYSDDNGGSWSRERYDIPFRLFECDRANVYGGKLCFFWNVGRPFIHNGTAYVTLNKVGEMGRGFFQRSEGCLLASPNLLTAGNPADAAWETLPEGETGIRPPEGAGPVGEEHCVVPLSDGSFYDTFRTIAGHPAEAYSRDGGKSWQPPQFMRYADGRPVKHPRAANFVWKCENGNYLYWFHNHGGRFIALDPYVTYEDRNPVWLLAGIEADSPEGKVIRWGEPELLLYSDDPMIRISYPDLVEENGRYFVTETEKNKARLHEIPAEFLAKMWRRSAGETVEPEAEELDWRAEEFRFPPFLDRNCEAVNRPSVRTRNGYALRFELEAFAAGTLFDHTGPDGRGERVELLPDGRIAFYLSDGCGGSTAVSEPLPDRNAGRLTVNVDGGAGIVSFVWNGRFLDGGDFQQFGWRRFDPQQVPRPNPARAATGAGVASLRIYARPLMTCES</sequence>
<dbReference type="AlphaFoldDB" id="A0A844G3G6"/>
<feature type="region of interest" description="Disordered" evidence="1">
    <location>
        <begin position="104"/>
        <end position="128"/>
    </location>
</feature>
<protein>
    <submittedName>
        <fullName evidence="2">Exo-alpha-sialidase</fullName>
    </submittedName>
</protein>
<reference evidence="2 3" key="1">
    <citation type="submission" date="2019-08" db="EMBL/GenBank/DDBJ databases">
        <title>In-depth cultivation of the pig gut microbiome towards novel bacterial diversity and tailored functional studies.</title>
        <authorList>
            <person name="Wylensek D."/>
            <person name="Hitch T.C.A."/>
            <person name="Clavel T."/>
        </authorList>
    </citation>
    <scope>NUCLEOTIDE SEQUENCE [LARGE SCALE GENOMIC DNA]</scope>
    <source>
        <strain evidence="2 3">BBE-744-WT-12</strain>
    </source>
</reference>
<gene>
    <name evidence="2" type="ORF">FYJ85_10735</name>
</gene>
<dbReference type="Gene3D" id="2.120.10.10">
    <property type="match status" value="2"/>
</dbReference>
<dbReference type="SUPFAM" id="SSF50939">
    <property type="entry name" value="Sialidases"/>
    <property type="match status" value="1"/>
</dbReference>
<evidence type="ECO:0000313" key="2">
    <source>
        <dbReference type="EMBL" id="MST97514.1"/>
    </source>
</evidence>
<comment type="caution">
    <text evidence="2">The sequence shown here is derived from an EMBL/GenBank/DDBJ whole genome shotgun (WGS) entry which is preliminary data.</text>
</comment>
<dbReference type="Pfam" id="PF02012">
    <property type="entry name" value="BNR"/>
    <property type="match status" value="1"/>
</dbReference>
<dbReference type="CDD" id="cd15482">
    <property type="entry name" value="Sialidase_non-viral"/>
    <property type="match status" value="1"/>
</dbReference>
<organism evidence="2 3">
    <name type="scientific">Victivallis lenta</name>
    <dbReference type="NCBI Taxonomy" id="2606640"/>
    <lineage>
        <taxon>Bacteria</taxon>
        <taxon>Pseudomonadati</taxon>
        <taxon>Lentisphaerota</taxon>
        <taxon>Lentisphaeria</taxon>
        <taxon>Victivallales</taxon>
        <taxon>Victivallaceae</taxon>
        <taxon>Victivallis</taxon>
    </lineage>
</organism>
<dbReference type="EMBL" id="VUNS01000010">
    <property type="protein sequence ID" value="MST97514.1"/>
    <property type="molecule type" value="Genomic_DNA"/>
</dbReference>
<accession>A0A844G3G6</accession>
<proteinExistence type="predicted"/>
<dbReference type="InterPro" id="IPR036278">
    <property type="entry name" value="Sialidase_sf"/>
</dbReference>
<dbReference type="Proteomes" id="UP000435649">
    <property type="component" value="Unassembled WGS sequence"/>
</dbReference>
<evidence type="ECO:0000256" key="1">
    <source>
        <dbReference type="SAM" id="MobiDB-lite"/>
    </source>
</evidence>
<dbReference type="InterPro" id="IPR002860">
    <property type="entry name" value="BNR_rpt"/>
</dbReference>
<keyword evidence="3" id="KW-1185">Reference proteome</keyword>
<name>A0A844G3G6_9BACT</name>